<evidence type="ECO:0000313" key="3">
    <source>
        <dbReference type="Proteomes" id="UP000323732"/>
    </source>
</evidence>
<feature type="transmembrane region" description="Helical" evidence="1">
    <location>
        <begin position="12"/>
        <end position="34"/>
    </location>
</feature>
<proteinExistence type="predicted"/>
<dbReference type="Proteomes" id="UP000323732">
    <property type="component" value="Unassembled WGS sequence"/>
</dbReference>
<feature type="transmembrane region" description="Helical" evidence="1">
    <location>
        <begin position="40"/>
        <end position="59"/>
    </location>
</feature>
<comment type="caution">
    <text evidence="2">The sequence shown here is derived from an EMBL/GenBank/DDBJ whole genome shotgun (WGS) entry which is preliminary data.</text>
</comment>
<accession>A0A5D4SS01</accession>
<dbReference type="AlphaFoldDB" id="A0A5D4SS01"/>
<gene>
    <name evidence="2" type="ORF">FZD47_06555</name>
</gene>
<name>A0A5D4SS01_9BACI</name>
<keyword evidence="1" id="KW-0812">Transmembrane</keyword>
<dbReference type="RefSeq" id="WP_129612719.1">
    <property type="nucleotide sequence ID" value="NZ_JAHXNN010000004.1"/>
</dbReference>
<sequence>MDRFDFSLNNKLVRAWVLIMLPVIAVSIIMFWVVPSEFFFVPHLLSIVATVGFFTYFLLMKKRK</sequence>
<organism evidence="2 3">
    <name type="scientific">Bacillus infantis</name>
    <dbReference type="NCBI Taxonomy" id="324767"/>
    <lineage>
        <taxon>Bacteria</taxon>
        <taxon>Bacillati</taxon>
        <taxon>Bacillota</taxon>
        <taxon>Bacilli</taxon>
        <taxon>Bacillales</taxon>
        <taxon>Bacillaceae</taxon>
        <taxon>Bacillus</taxon>
    </lineage>
</organism>
<keyword evidence="1" id="KW-1133">Transmembrane helix</keyword>
<evidence type="ECO:0000256" key="1">
    <source>
        <dbReference type="SAM" id="Phobius"/>
    </source>
</evidence>
<dbReference type="EMBL" id="VTES01000002">
    <property type="protein sequence ID" value="TYS65008.1"/>
    <property type="molecule type" value="Genomic_DNA"/>
</dbReference>
<reference evidence="2 3" key="1">
    <citation type="submission" date="2019-08" db="EMBL/GenBank/DDBJ databases">
        <title>Bacillus genomes from the desert of Cuatro Cienegas, Coahuila.</title>
        <authorList>
            <person name="Olmedo-Alvarez G."/>
        </authorList>
    </citation>
    <scope>NUCLEOTIDE SEQUENCE [LARGE SCALE GENOMIC DNA]</scope>
    <source>
        <strain evidence="2 3">CH37_1T</strain>
    </source>
</reference>
<keyword evidence="1" id="KW-0472">Membrane</keyword>
<protein>
    <submittedName>
        <fullName evidence="2">Uncharacterized protein</fullName>
    </submittedName>
</protein>
<evidence type="ECO:0000313" key="2">
    <source>
        <dbReference type="EMBL" id="TYS65008.1"/>
    </source>
</evidence>